<evidence type="ECO:0000256" key="6">
    <source>
        <dbReference type="ARBA" id="ARBA00023136"/>
    </source>
</evidence>
<keyword evidence="3 8" id="KW-0812">Transmembrane</keyword>
<evidence type="ECO:0000259" key="9">
    <source>
        <dbReference type="Pfam" id="PF18916"/>
    </source>
</evidence>
<dbReference type="Pfam" id="PF18916">
    <property type="entry name" value="Lycopene_cyc"/>
    <property type="match status" value="1"/>
</dbReference>
<reference evidence="10 11" key="1">
    <citation type="journal article" date="2016" name="Nat. Commun.">
        <title>Thousands of microbial genomes shed light on interconnected biogeochemical processes in an aquifer system.</title>
        <authorList>
            <person name="Anantharaman K."/>
            <person name="Brown C.T."/>
            <person name="Hug L.A."/>
            <person name="Sharon I."/>
            <person name="Castelle C.J."/>
            <person name="Probst A.J."/>
            <person name="Thomas B.C."/>
            <person name="Singh A."/>
            <person name="Wilkins M.J."/>
            <person name="Karaoz U."/>
            <person name="Brodie E.L."/>
            <person name="Williams K.H."/>
            <person name="Hubbard S.S."/>
            <person name="Banfield J.F."/>
        </authorList>
    </citation>
    <scope>NUCLEOTIDE SEQUENCE [LARGE SCALE GENOMIC DNA]</scope>
</reference>
<sequence>MVNFLLFKLLGINSQYALIAVLVLAAIFILVRRKDLFMDVIGSGLCFGVLYFFLFLVYLQFFPGVINSWYKLSNISGVLILGVPLEEPLFAFGFGMVAGPLYEVWQGYRLKKI</sequence>
<dbReference type="GO" id="GO:0016872">
    <property type="term" value="F:intramolecular lyase activity"/>
    <property type="evidence" value="ECO:0007669"/>
    <property type="project" value="InterPro"/>
</dbReference>
<organism evidence="10 11">
    <name type="scientific">Candidatus Curtissbacteria bacterium RIFCSPHIGHO2_01_FULL_41_11</name>
    <dbReference type="NCBI Taxonomy" id="1797711"/>
    <lineage>
        <taxon>Bacteria</taxon>
        <taxon>Candidatus Curtissiibacteriota</taxon>
    </lineage>
</organism>
<dbReference type="GO" id="GO:0045436">
    <property type="term" value="F:lycopene beta cyclase activity"/>
    <property type="evidence" value="ECO:0007669"/>
    <property type="project" value="UniProtKB-ARBA"/>
</dbReference>
<dbReference type="GO" id="GO:0016020">
    <property type="term" value="C:membrane"/>
    <property type="evidence" value="ECO:0007669"/>
    <property type="project" value="UniProtKB-SubCell"/>
</dbReference>
<dbReference type="InterPro" id="IPR017825">
    <property type="entry name" value="Lycopene_cyclase_dom"/>
</dbReference>
<dbReference type="Proteomes" id="UP000179102">
    <property type="component" value="Unassembled WGS sequence"/>
</dbReference>
<proteinExistence type="predicted"/>
<keyword evidence="7" id="KW-0413">Isomerase</keyword>
<evidence type="ECO:0000313" key="11">
    <source>
        <dbReference type="Proteomes" id="UP000179102"/>
    </source>
</evidence>
<comment type="pathway">
    <text evidence="2">Carotenoid biosynthesis.</text>
</comment>
<evidence type="ECO:0000256" key="8">
    <source>
        <dbReference type="SAM" id="Phobius"/>
    </source>
</evidence>
<feature type="transmembrane region" description="Helical" evidence="8">
    <location>
        <begin position="40"/>
        <end position="61"/>
    </location>
</feature>
<evidence type="ECO:0000256" key="1">
    <source>
        <dbReference type="ARBA" id="ARBA00004141"/>
    </source>
</evidence>
<name>A0A1F5G434_9BACT</name>
<feature type="domain" description="Lycopene cyclase" evidence="9">
    <location>
        <begin position="14"/>
        <end position="105"/>
    </location>
</feature>
<keyword evidence="6 8" id="KW-0472">Membrane</keyword>
<evidence type="ECO:0000256" key="5">
    <source>
        <dbReference type="ARBA" id="ARBA00022989"/>
    </source>
</evidence>
<comment type="subcellular location">
    <subcellularLocation>
        <location evidence="1">Membrane</location>
        <topology evidence="1">Multi-pass membrane protein</topology>
    </subcellularLocation>
</comment>
<dbReference type="AlphaFoldDB" id="A0A1F5G434"/>
<protein>
    <recommendedName>
        <fullName evidence="9">Lycopene cyclase domain-containing protein</fullName>
    </recommendedName>
</protein>
<evidence type="ECO:0000256" key="7">
    <source>
        <dbReference type="ARBA" id="ARBA00023235"/>
    </source>
</evidence>
<evidence type="ECO:0000256" key="3">
    <source>
        <dbReference type="ARBA" id="ARBA00022692"/>
    </source>
</evidence>
<dbReference type="EMBL" id="MFAZ01000039">
    <property type="protein sequence ID" value="OGD86607.1"/>
    <property type="molecule type" value="Genomic_DNA"/>
</dbReference>
<evidence type="ECO:0000256" key="4">
    <source>
        <dbReference type="ARBA" id="ARBA00022746"/>
    </source>
</evidence>
<keyword evidence="4" id="KW-0125">Carotenoid biosynthesis</keyword>
<evidence type="ECO:0000256" key="2">
    <source>
        <dbReference type="ARBA" id="ARBA00004829"/>
    </source>
</evidence>
<accession>A0A1F5G434</accession>
<comment type="caution">
    <text evidence="10">The sequence shown here is derived from an EMBL/GenBank/DDBJ whole genome shotgun (WGS) entry which is preliminary data.</text>
</comment>
<keyword evidence="5 8" id="KW-1133">Transmembrane helix</keyword>
<dbReference type="GO" id="GO:0016117">
    <property type="term" value="P:carotenoid biosynthetic process"/>
    <property type="evidence" value="ECO:0007669"/>
    <property type="project" value="UniProtKB-KW"/>
</dbReference>
<gene>
    <name evidence="10" type="ORF">A2870_03925</name>
</gene>
<evidence type="ECO:0000313" key="10">
    <source>
        <dbReference type="EMBL" id="OGD86607.1"/>
    </source>
</evidence>
<feature type="transmembrane region" description="Helical" evidence="8">
    <location>
        <begin position="12"/>
        <end position="31"/>
    </location>
</feature>